<reference evidence="7" key="1">
    <citation type="journal article" date="2019" name="Int. J. Syst. Evol. Microbiol.">
        <title>The Global Catalogue of Microorganisms (GCM) 10K type strain sequencing project: providing services to taxonomists for standard genome sequencing and annotation.</title>
        <authorList>
            <consortium name="The Broad Institute Genomics Platform"/>
            <consortium name="The Broad Institute Genome Sequencing Center for Infectious Disease"/>
            <person name="Wu L."/>
            <person name="Ma J."/>
        </authorList>
    </citation>
    <scope>NUCLEOTIDE SEQUENCE [LARGE SCALE GENOMIC DNA]</scope>
    <source>
        <strain evidence="7">CGMCC 1.6960</strain>
    </source>
</reference>
<dbReference type="PROSITE" id="PS51462">
    <property type="entry name" value="NUDIX"/>
    <property type="match status" value="1"/>
</dbReference>
<gene>
    <name evidence="6" type="ORF">GCM10010968_12800</name>
</gene>
<comment type="caution">
    <text evidence="6">The sequence shown here is derived from an EMBL/GenBank/DDBJ whole genome shotgun (WGS) entry which is preliminary data.</text>
</comment>
<evidence type="ECO:0000256" key="4">
    <source>
        <dbReference type="RuleBase" id="RU003476"/>
    </source>
</evidence>
<keyword evidence="3 4" id="KW-0378">Hydrolase</keyword>
<keyword evidence="7" id="KW-1185">Reference proteome</keyword>
<sequence length="147" mass="15672">MTDRPAPPDRIRPIAIAVVRRDDGALLVTSAVDPATGRTYVRPPGGGIEPGERAAEAVVRELREELGVEAAAPRRLDVVENVFAYGGGTFHEHVFVFRVALAADAALPAATDAGHPVWWLPADRFDDPTIDLVPADLPALLADPLEP</sequence>
<evidence type="ECO:0000256" key="3">
    <source>
        <dbReference type="ARBA" id="ARBA00022801"/>
    </source>
</evidence>
<comment type="similarity">
    <text evidence="2 4">Belongs to the Nudix hydrolase family.</text>
</comment>
<dbReference type="PROSITE" id="PS00893">
    <property type="entry name" value="NUDIX_BOX"/>
    <property type="match status" value="1"/>
</dbReference>
<evidence type="ECO:0000256" key="2">
    <source>
        <dbReference type="ARBA" id="ARBA00005582"/>
    </source>
</evidence>
<proteinExistence type="inferred from homology"/>
<evidence type="ECO:0000313" key="6">
    <source>
        <dbReference type="EMBL" id="GGN82723.1"/>
    </source>
</evidence>
<dbReference type="InterPro" id="IPR020476">
    <property type="entry name" value="Nudix_hydrolase"/>
</dbReference>
<protein>
    <recommendedName>
        <fullName evidence="5">Nudix hydrolase domain-containing protein</fullName>
    </recommendedName>
</protein>
<dbReference type="EMBL" id="BMLM01000001">
    <property type="protein sequence ID" value="GGN82723.1"/>
    <property type="molecule type" value="Genomic_DNA"/>
</dbReference>
<comment type="cofactor">
    <cofactor evidence="1">
        <name>Mg(2+)</name>
        <dbReference type="ChEBI" id="CHEBI:18420"/>
    </cofactor>
</comment>
<evidence type="ECO:0000313" key="7">
    <source>
        <dbReference type="Proteomes" id="UP000626982"/>
    </source>
</evidence>
<evidence type="ECO:0000256" key="1">
    <source>
        <dbReference type="ARBA" id="ARBA00001946"/>
    </source>
</evidence>
<dbReference type="InterPro" id="IPR020084">
    <property type="entry name" value="NUDIX_hydrolase_CS"/>
</dbReference>
<dbReference type="SUPFAM" id="SSF55811">
    <property type="entry name" value="Nudix"/>
    <property type="match status" value="1"/>
</dbReference>
<feature type="domain" description="Nudix hydrolase" evidence="5">
    <location>
        <begin position="9"/>
        <end position="142"/>
    </location>
</feature>
<dbReference type="RefSeq" id="WP_188717211.1">
    <property type="nucleotide sequence ID" value="NZ_BAABBD010000002.1"/>
</dbReference>
<dbReference type="PRINTS" id="PR00502">
    <property type="entry name" value="NUDIXFAMILY"/>
</dbReference>
<dbReference type="PANTHER" id="PTHR43046">
    <property type="entry name" value="GDP-MANNOSE MANNOSYL HYDROLASE"/>
    <property type="match status" value="1"/>
</dbReference>
<dbReference type="Pfam" id="PF00293">
    <property type="entry name" value="NUDIX"/>
    <property type="match status" value="1"/>
</dbReference>
<dbReference type="Gene3D" id="3.90.79.10">
    <property type="entry name" value="Nucleoside Triphosphate Pyrophosphohydrolase"/>
    <property type="match status" value="1"/>
</dbReference>
<organism evidence="6 7">
    <name type="scientific">Agrococcus terreus</name>
    <dbReference type="NCBI Taxonomy" id="574649"/>
    <lineage>
        <taxon>Bacteria</taxon>
        <taxon>Bacillati</taxon>
        <taxon>Actinomycetota</taxon>
        <taxon>Actinomycetes</taxon>
        <taxon>Micrococcales</taxon>
        <taxon>Microbacteriaceae</taxon>
        <taxon>Agrococcus</taxon>
    </lineage>
</organism>
<accession>A0ABQ2KJ48</accession>
<evidence type="ECO:0000259" key="5">
    <source>
        <dbReference type="PROSITE" id="PS51462"/>
    </source>
</evidence>
<name>A0ABQ2KJ48_9MICO</name>
<dbReference type="InterPro" id="IPR000086">
    <property type="entry name" value="NUDIX_hydrolase_dom"/>
</dbReference>
<dbReference type="PANTHER" id="PTHR43046:SF14">
    <property type="entry name" value="MUTT_NUDIX FAMILY PROTEIN"/>
    <property type="match status" value="1"/>
</dbReference>
<dbReference type="Proteomes" id="UP000626982">
    <property type="component" value="Unassembled WGS sequence"/>
</dbReference>
<dbReference type="InterPro" id="IPR015797">
    <property type="entry name" value="NUDIX_hydrolase-like_dom_sf"/>
</dbReference>